<keyword evidence="2" id="KW-1185">Reference proteome</keyword>
<organism evidence="1 2">
    <name type="scientific">Celerinatantimonas yamalensis</name>
    <dbReference type="NCBI Taxonomy" id="559956"/>
    <lineage>
        <taxon>Bacteria</taxon>
        <taxon>Pseudomonadati</taxon>
        <taxon>Pseudomonadota</taxon>
        <taxon>Gammaproteobacteria</taxon>
        <taxon>Celerinatantimonadaceae</taxon>
        <taxon>Celerinatantimonas</taxon>
    </lineage>
</organism>
<proteinExistence type="predicted"/>
<name>A0ABW9G513_9GAMM</name>
<protein>
    <submittedName>
        <fullName evidence="1">Uncharacterized protein</fullName>
    </submittedName>
</protein>
<evidence type="ECO:0000313" key="1">
    <source>
        <dbReference type="EMBL" id="MFM2484330.1"/>
    </source>
</evidence>
<evidence type="ECO:0000313" key="2">
    <source>
        <dbReference type="Proteomes" id="UP001629953"/>
    </source>
</evidence>
<reference evidence="1 2" key="1">
    <citation type="journal article" date="2013" name="Int. J. Syst. Evol. Microbiol.">
        <title>Celerinatantimonas yamalensis sp. nov., a cold-adapted diazotrophic bacterium from a cold permafrost brine.</title>
        <authorList>
            <person name="Shcherbakova V."/>
            <person name="Chuvilskaya N."/>
            <person name="Rivkina E."/>
            <person name="Demidov N."/>
            <person name="Uchaeva V."/>
            <person name="Suetin S."/>
            <person name="Suzina N."/>
            <person name="Gilichinsky D."/>
        </authorList>
    </citation>
    <scope>NUCLEOTIDE SEQUENCE [LARGE SCALE GENOMIC DNA]</scope>
    <source>
        <strain evidence="1 2">C7</strain>
    </source>
</reference>
<gene>
    <name evidence="1" type="ORF">ABUE30_04480</name>
</gene>
<comment type="caution">
    <text evidence="1">The sequence shown here is derived from an EMBL/GenBank/DDBJ whole genome shotgun (WGS) entry which is preliminary data.</text>
</comment>
<dbReference type="EMBL" id="JBEQCT010000001">
    <property type="protein sequence ID" value="MFM2484330.1"/>
    <property type="molecule type" value="Genomic_DNA"/>
</dbReference>
<accession>A0ABW9G513</accession>
<sequence>MKKLIESEQILKQRQADATFLVDTLPPAPPNATLKFTAEQKFPNRTKQDENRFNGGAEAFKNNLKAMAQQ</sequence>
<dbReference type="Proteomes" id="UP001629953">
    <property type="component" value="Unassembled WGS sequence"/>
</dbReference>